<dbReference type="PANTHER" id="PTHR10000">
    <property type="entry name" value="PHOSPHOSERINE PHOSPHATASE"/>
    <property type="match status" value="1"/>
</dbReference>
<organism evidence="1 2">
    <name type="scientific">Plasmodium malariae</name>
    <dbReference type="NCBI Taxonomy" id="5858"/>
    <lineage>
        <taxon>Eukaryota</taxon>
        <taxon>Sar</taxon>
        <taxon>Alveolata</taxon>
        <taxon>Apicomplexa</taxon>
        <taxon>Aconoidasida</taxon>
        <taxon>Haemosporida</taxon>
        <taxon>Plasmodiidae</taxon>
        <taxon>Plasmodium</taxon>
        <taxon>Plasmodium (Plasmodium)</taxon>
    </lineage>
</organism>
<sequence length="288" mass="33029">MLEIKDKNGNKVQKSNLNDEIKIIFTDLDGTLLNSENKISKLNLESLLKVKEKDVKIVFATGRPLYSVEGIIDEELKKHNINLMPGIYLNGCVTYDPNGKRIIDNVMNDDIKMEIHNFSKKENISQYFIWYSIDATYCFSMNDSIREYIEVECITPKVLSEEEFKKLTVYKVLMCLREDNLSKILKLCKEKFSHKLNVANTFKCYIEMFNCNTNKFEGVKKICKFYNISLNNALSIGDGENDMEMLEGLANSVSLINASNKVKSSAKYIAPSNNDNAIFHVLKTFCNI</sequence>
<dbReference type="GO" id="GO:0005829">
    <property type="term" value="C:cytosol"/>
    <property type="evidence" value="ECO:0007669"/>
    <property type="project" value="TreeGrafter"/>
</dbReference>
<protein>
    <submittedName>
        <fullName evidence="1">Haloacid dehalogenase-like hydrolase, putative</fullName>
    </submittedName>
</protein>
<evidence type="ECO:0000313" key="1">
    <source>
        <dbReference type="EMBL" id="SBT71878.1"/>
    </source>
</evidence>
<dbReference type="Pfam" id="PF08282">
    <property type="entry name" value="Hydrolase_3"/>
    <property type="match status" value="1"/>
</dbReference>
<reference evidence="1 2" key="1">
    <citation type="submission" date="2016-06" db="EMBL/GenBank/DDBJ databases">
        <authorList>
            <consortium name="Pathogen Informatics"/>
        </authorList>
    </citation>
    <scope>NUCLEOTIDE SEQUENCE [LARGE SCALE GENOMIC DNA]</scope>
    <source>
        <strain evidence="1">PmlGA01</strain>
    </source>
</reference>
<evidence type="ECO:0000313" key="2">
    <source>
        <dbReference type="Proteomes" id="UP000219799"/>
    </source>
</evidence>
<dbReference type="Proteomes" id="UP000219799">
    <property type="component" value="Chromosome 10"/>
</dbReference>
<accession>A0A1C3KE51</accession>
<dbReference type="GO" id="GO:0016791">
    <property type="term" value="F:phosphatase activity"/>
    <property type="evidence" value="ECO:0007669"/>
    <property type="project" value="TreeGrafter"/>
</dbReference>
<gene>
    <name evidence="1" type="primary">HAD1</name>
    <name evidence="1" type="ORF">PMLGA01_100035900</name>
</gene>
<dbReference type="SFLD" id="SFLDG01140">
    <property type="entry name" value="C2.B:_Phosphomannomutase_and_P"/>
    <property type="match status" value="1"/>
</dbReference>
<dbReference type="EMBL" id="LT594498">
    <property type="protein sequence ID" value="SBT71878.1"/>
    <property type="molecule type" value="Genomic_DNA"/>
</dbReference>
<name>A0A1C3KE51_PLAMA</name>
<dbReference type="PANTHER" id="PTHR10000:SF8">
    <property type="entry name" value="HAD SUPERFAMILY HYDROLASE-LIKE, TYPE 3"/>
    <property type="match status" value="1"/>
</dbReference>
<dbReference type="Gene3D" id="3.40.50.1000">
    <property type="entry name" value="HAD superfamily/HAD-like"/>
    <property type="match status" value="1"/>
</dbReference>
<dbReference type="NCBIfam" id="TIGR00099">
    <property type="entry name" value="Cof-subfamily"/>
    <property type="match status" value="1"/>
</dbReference>
<dbReference type="VEuPathDB" id="PlasmoDB:PmUG01_10044600"/>
<dbReference type="PROSITE" id="PS01228">
    <property type="entry name" value="COF_1"/>
    <property type="match status" value="1"/>
</dbReference>
<dbReference type="GO" id="GO:0000287">
    <property type="term" value="F:magnesium ion binding"/>
    <property type="evidence" value="ECO:0007669"/>
    <property type="project" value="TreeGrafter"/>
</dbReference>
<dbReference type="InterPro" id="IPR036412">
    <property type="entry name" value="HAD-like_sf"/>
</dbReference>
<dbReference type="SUPFAM" id="SSF56784">
    <property type="entry name" value="HAD-like"/>
    <property type="match status" value="1"/>
</dbReference>
<proteinExistence type="predicted"/>
<dbReference type="AlphaFoldDB" id="A0A1C3KE51"/>
<dbReference type="InterPro" id="IPR023214">
    <property type="entry name" value="HAD_sf"/>
</dbReference>
<dbReference type="InterPro" id="IPR006379">
    <property type="entry name" value="HAD-SF_hydro_IIB"/>
</dbReference>
<dbReference type="SFLD" id="SFLDS00003">
    <property type="entry name" value="Haloacid_Dehalogenase"/>
    <property type="match status" value="1"/>
</dbReference>
<dbReference type="NCBIfam" id="TIGR01484">
    <property type="entry name" value="HAD-SF-IIB"/>
    <property type="match status" value="1"/>
</dbReference>
<dbReference type="InterPro" id="IPR000150">
    <property type="entry name" value="Cof"/>
</dbReference>
<keyword evidence="1" id="KW-0378">Hydrolase</keyword>
<dbReference type="Gene3D" id="3.30.1240.10">
    <property type="match status" value="1"/>
</dbReference>